<accession>S9QGU8</accession>
<keyword evidence="1" id="KW-0812">Transmembrane</keyword>
<dbReference type="HOGENOM" id="CLU_1584489_0_0_5"/>
<evidence type="ECO:0000313" key="2">
    <source>
        <dbReference type="EMBL" id="EPX79067.1"/>
    </source>
</evidence>
<comment type="caution">
    <text evidence="2">The sequence shown here is derived from an EMBL/GenBank/DDBJ whole genome shotgun (WGS) entry which is preliminary data.</text>
</comment>
<feature type="transmembrane region" description="Helical" evidence="1">
    <location>
        <begin position="52"/>
        <end position="71"/>
    </location>
</feature>
<feature type="transmembrane region" description="Helical" evidence="1">
    <location>
        <begin position="83"/>
        <end position="101"/>
    </location>
</feature>
<gene>
    <name evidence="2" type="ORF">thalar_01885</name>
</gene>
<evidence type="ECO:0000313" key="3">
    <source>
        <dbReference type="Proteomes" id="UP000015351"/>
    </source>
</evidence>
<dbReference type="STRING" id="1123360.thalar_01885"/>
<evidence type="ECO:0000256" key="1">
    <source>
        <dbReference type="SAM" id="Phobius"/>
    </source>
</evidence>
<dbReference type="EMBL" id="AONI01000010">
    <property type="protein sequence ID" value="EPX79067.1"/>
    <property type="molecule type" value="Genomic_DNA"/>
</dbReference>
<dbReference type="RefSeq" id="WP_021100447.1">
    <property type="nucleotide sequence ID" value="NZ_KE557306.1"/>
</dbReference>
<organism evidence="2 3">
    <name type="scientific">Litoreibacter arenae DSM 19593</name>
    <dbReference type="NCBI Taxonomy" id="1123360"/>
    <lineage>
        <taxon>Bacteria</taxon>
        <taxon>Pseudomonadati</taxon>
        <taxon>Pseudomonadota</taxon>
        <taxon>Alphaproteobacteria</taxon>
        <taxon>Rhodobacterales</taxon>
        <taxon>Roseobacteraceae</taxon>
        <taxon>Litoreibacter</taxon>
    </lineage>
</organism>
<dbReference type="OrthoDB" id="7853329at2"/>
<dbReference type="Proteomes" id="UP000015351">
    <property type="component" value="Unassembled WGS sequence"/>
</dbReference>
<keyword evidence="1" id="KW-1133">Transmembrane helix</keyword>
<keyword evidence="1" id="KW-0472">Membrane</keyword>
<protein>
    <submittedName>
        <fullName evidence="2">Uncharacterized protein</fullName>
    </submittedName>
</protein>
<dbReference type="AlphaFoldDB" id="S9QGU8"/>
<name>S9QGU8_9RHOB</name>
<sequence length="168" mass="18591">MAQMDDFQARLSRIGAEQSNQPAGLVQPTRKPTQEVNLNGSMLENAKYPASIAGAFVLGLLAVFFSRFVRFHLLGLADPESDIFLATVADGGMALAVGFCLRQMFKLEGAEWISAQAAGVTVMVAAMHNLVHIWPDTFALIFDPEWTAFVLDTTEFRTMRIMEYILPF</sequence>
<reference evidence="3" key="1">
    <citation type="journal article" date="2013" name="Stand. Genomic Sci.">
        <title>Genome sequence of the Litoreibacter arenae type strain (DSM 19593(T)), a member of the Roseobacter clade isolated from sea sand.</title>
        <authorList>
            <person name="Riedel T."/>
            <person name="Fiebig A."/>
            <person name="Petersen J."/>
            <person name="Gronow S."/>
            <person name="Kyrpides N.C."/>
            <person name="Goker M."/>
            <person name="Klenk H.P."/>
        </authorList>
    </citation>
    <scope>NUCLEOTIDE SEQUENCE [LARGE SCALE GENOMIC DNA]</scope>
    <source>
        <strain evidence="3">DSM 19593</strain>
    </source>
</reference>
<keyword evidence="3" id="KW-1185">Reference proteome</keyword>
<feature type="transmembrane region" description="Helical" evidence="1">
    <location>
        <begin position="113"/>
        <end position="134"/>
    </location>
</feature>
<proteinExistence type="predicted"/>